<accession>A0AAJ8DTE2</accession>
<dbReference type="AlphaFoldDB" id="A0AAJ8DTE2"/>
<feature type="compositionally biased region" description="Basic and acidic residues" evidence="1">
    <location>
        <begin position="168"/>
        <end position="222"/>
    </location>
</feature>
<feature type="region of interest" description="Disordered" evidence="1">
    <location>
        <begin position="1"/>
        <end position="63"/>
    </location>
</feature>
<protein>
    <submittedName>
        <fullName evidence="3">Leucine-rich repeat flightless-interacting protein 1 isoform X1</fullName>
    </submittedName>
    <submittedName>
        <fullName evidence="5">Leucine-rich repeat flightless-interacting protein 1 isoform X2</fullName>
    </submittedName>
    <submittedName>
        <fullName evidence="4">Leucine-rich repeat flightless-interacting protein 1 isoform X3</fullName>
    </submittedName>
</protein>
<feature type="compositionally biased region" description="Basic and acidic residues" evidence="1">
    <location>
        <begin position="21"/>
        <end position="46"/>
    </location>
</feature>
<dbReference type="RefSeq" id="XP_018554588.1">
    <property type="nucleotide sequence ID" value="XM_018699072.2"/>
</dbReference>
<name>A0AAJ8DTE2_LATCA</name>
<proteinExistence type="predicted"/>
<dbReference type="RefSeq" id="XP_018536816.1">
    <property type="nucleotide sequence ID" value="XM_018681300.2"/>
</dbReference>
<evidence type="ECO:0000313" key="5">
    <source>
        <dbReference type="RefSeq" id="XP_050930420.1"/>
    </source>
</evidence>
<dbReference type="KEGG" id="lcf:108886437"/>
<evidence type="ECO:0000313" key="4">
    <source>
        <dbReference type="RefSeq" id="XP_018554588.1"/>
    </source>
</evidence>
<reference evidence="3 4" key="1">
    <citation type="submission" date="2025-04" db="UniProtKB">
        <authorList>
            <consortium name="RefSeq"/>
        </authorList>
    </citation>
    <scope>IDENTIFICATION</scope>
    <source>
        <tissue evidence="3 4">Brain</tissue>
    </source>
</reference>
<feature type="compositionally biased region" description="Polar residues" evidence="1">
    <location>
        <begin position="318"/>
        <end position="327"/>
    </location>
</feature>
<evidence type="ECO:0000256" key="1">
    <source>
        <dbReference type="SAM" id="MobiDB-lite"/>
    </source>
</evidence>
<dbReference type="GeneID" id="108886437"/>
<gene>
    <name evidence="3 4 5" type="primary">si:ch1073-456m8.1</name>
</gene>
<organism evidence="2 5">
    <name type="scientific">Lates calcarifer</name>
    <name type="common">Barramundi</name>
    <name type="synonym">Holocentrus calcarifer</name>
    <dbReference type="NCBI Taxonomy" id="8187"/>
    <lineage>
        <taxon>Eukaryota</taxon>
        <taxon>Metazoa</taxon>
        <taxon>Chordata</taxon>
        <taxon>Craniata</taxon>
        <taxon>Vertebrata</taxon>
        <taxon>Euteleostomi</taxon>
        <taxon>Actinopterygii</taxon>
        <taxon>Neopterygii</taxon>
        <taxon>Teleostei</taxon>
        <taxon>Neoteleostei</taxon>
        <taxon>Acanthomorphata</taxon>
        <taxon>Carangaria</taxon>
        <taxon>Carangaria incertae sedis</taxon>
        <taxon>Centropomidae</taxon>
        <taxon>Lates</taxon>
    </lineage>
</organism>
<feature type="region of interest" description="Disordered" evidence="1">
    <location>
        <begin position="244"/>
        <end position="341"/>
    </location>
</feature>
<evidence type="ECO:0000313" key="3">
    <source>
        <dbReference type="RefSeq" id="XP_018536816.1"/>
    </source>
</evidence>
<feature type="compositionally biased region" description="Polar residues" evidence="1">
    <location>
        <begin position="1"/>
        <end position="11"/>
    </location>
</feature>
<dbReference type="Gene3D" id="1.20.5.4090">
    <property type="match status" value="1"/>
</dbReference>
<feature type="compositionally biased region" description="Basic and acidic residues" evidence="1">
    <location>
        <begin position="254"/>
        <end position="278"/>
    </location>
</feature>
<sequence length="341" mass="37939">MHSVTLDSSGSPRKRTFSRGLSEDESLRSIIKETESSSRRLARSDSRAGTLKRRSDSQQSDQDLFMGLPEMLELQASYDEVVQELRGLEVEREALLFQVDVLQDTLEGVEELLAEAQREAGQASLELEREREAKRKLESMVSALMQEVERLKEERNNQPSPPVNTHGCGDEATRQGHQMKNDAKEQSRAARTEEKDSSLCEPHSSESRRRGSEEAGQDKGAEDEGGVLTKLRKMVNKPLCHIPSLALDNPLSEDGVHQRPYENCIEDGRDPSPDRNDSDDVSAYEDASADTPEQDKIFPGDGDLLELPSDSENKEKSPTNNCQGNDGETQEPKNPDSCVVS</sequence>
<dbReference type="RefSeq" id="XP_050930420.1">
    <property type="nucleotide sequence ID" value="XM_051074463.1"/>
</dbReference>
<evidence type="ECO:0000313" key="2">
    <source>
        <dbReference type="Proteomes" id="UP000694890"/>
    </source>
</evidence>
<feature type="region of interest" description="Disordered" evidence="1">
    <location>
        <begin position="151"/>
        <end position="229"/>
    </location>
</feature>
<dbReference type="Proteomes" id="UP000694890">
    <property type="component" value="Linkage group LG12"/>
</dbReference>